<keyword evidence="7" id="KW-1185">Reference proteome</keyword>
<keyword evidence="3" id="KW-1133">Transmembrane helix</keyword>
<dbReference type="GO" id="GO:0034993">
    <property type="term" value="C:meiotic nuclear membrane microtubule tethering complex"/>
    <property type="evidence" value="ECO:0007669"/>
    <property type="project" value="TreeGrafter"/>
</dbReference>
<comment type="subcellular location">
    <subcellularLocation>
        <location evidence="1">Nucleus inner membrane</location>
    </subcellularLocation>
</comment>
<dbReference type="Pfam" id="PF07738">
    <property type="entry name" value="Sad1_UNC"/>
    <property type="match status" value="1"/>
</dbReference>
<proteinExistence type="predicted"/>
<evidence type="ECO:0000259" key="5">
    <source>
        <dbReference type="PROSITE" id="PS51469"/>
    </source>
</evidence>
<accession>A0A672FT88</accession>
<evidence type="ECO:0000256" key="2">
    <source>
        <dbReference type="ARBA" id="ARBA00022692"/>
    </source>
</evidence>
<dbReference type="Ensembl" id="ENSSFAT00005008364.1">
    <property type="protein sequence ID" value="ENSSFAP00005007965.1"/>
    <property type="gene ID" value="ENSSFAG00005004696.1"/>
</dbReference>
<dbReference type="AlphaFoldDB" id="A0A672FT88"/>
<dbReference type="PANTHER" id="PTHR12911">
    <property type="entry name" value="SAD1/UNC-84-LIKE PROTEIN-RELATED"/>
    <property type="match status" value="1"/>
</dbReference>
<dbReference type="PROSITE" id="PS51469">
    <property type="entry name" value="SUN"/>
    <property type="match status" value="1"/>
</dbReference>
<reference evidence="6" key="2">
    <citation type="submission" date="2025-08" db="UniProtKB">
        <authorList>
            <consortium name="Ensembl"/>
        </authorList>
    </citation>
    <scope>IDENTIFICATION</scope>
</reference>
<feature type="domain" description="SUN" evidence="5">
    <location>
        <begin position="15"/>
        <end position="178"/>
    </location>
</feature>
<dbReference type="PANTHER" id="PTHR12911:SF8">
    <property type="entry name" value="KLAROID PROTEIN-RELATED"/>
    <property type="match status" value="1"/>
</dbReference>
<dbReference type="OMA" id="DEDQVQM"/>
<dbReference type="Gene3D" id="2.60.120.260">
    <property type="entry name" value="Galactose-binding domain-like"/>
    <property type="match status" value="1"/>
</dbReference>
<evidence type="ECO:0000313" key="6">
    <source>
        <dbReference type="Ensembl" id="ENSSFAP00005007965.1"/>
    </source>
</evidence>
<organism evidence="6 7">
    <name type="scientific">Salarias fasciatus</name>
    <name type="common">Jewelled blenny</name>
    <name type="synonym">Blennius fasciatus</name>
    <dbReference type="NCBI Taxonomy" id="181472"/>
    <lineage>
        <taxon>Eukaryota</taxon>
        <taxon>Metazoa</taxon>
        <taxon>Chordata</taxon>
        <taxon>Craniata</taxon>
        <taxon>Vertebrata</taxon>
        <taxon>Euteleostomi</taxon>
        <taxon>Actinopterygii</taxon>
        <taxon>Neopterygii</taxon>
        <taxon>Teleostei</taxon>
        <taxon>Neoteleostei</taxon>
        <taxon>Acanthomorphata</taxon>
        <taxon>Ovalentaria</taxon>
        <taxon>Blenniimorphae</taxon>
        <taxon>Blenniiformes</taxon>
        <taxon>Blennioidei</taxon>
        <taxon>Blenniidae</taxon>
        <taxon>Salariinae</taxon>
        <taxon>Salarias</taxon>
    </lineage>
</organism>
<dbReference type="GO" id="GO:0043495">
    <property type="term" value="F:protein-membrane adaptor activity"/>
    <property type="evidence" value="ECO:0007669"/>
    <property type="project" value="TreeGrafter"/>
</dbReference>
<keyword evidence="2" id="KW-0812">Transmembrane</keyword>
<dbReference type="InterPro" id="IPR012919">
    <property type="entry name" value="SUN_dom"/>
</dbReference>
<evidence type="ECO:0000256" key="4">
    <source>
        <dbReference type="ARBA" id="ARBA00023136"/>
    </source>
</evidence>
<evidence type="ECO:0000256" key="3">
    <source>
        <dbReference type="ARBA" id="ARBA00022989"/>
    </source>
</evidence>
<reference evidence="6" key="3">
    <citation type="submission" date="2025-09" db="UniProtKB">
        <authorList>
            <consortium name="Ensembl"/>
        </authorList>
    </citation>
    <scope>IDENTIFICATION</scope>
</reference>
<sequence length="180" mass="19315">SQDVHQMVADALRLFSEDRTGMADYALESGGQRVQSVASSLVNAAPGAPSSTVPDPAVPPQPDVHPGNCWAFRGSSGFLVIRLSMRIRPTAVTLEHISRALAPSRQLLSAPRDFSVYVRAGAAPGLDHESEERGTLLGTFSYDQDGDALQTFLVTVLSNWGHPDYTCLYRIRVHGTPAAA</sequence>
<dbReference type="InParanoid" id="A0A672FT88"/>
<evidence type="ECO:0000256" key="1">
    <source>
        <dbReference type="ARBA" id="ARBA00004540"/>
    </source>
</evidence>
<protein>
    <recommendedName>
        <fullName evidence="5">SUN domain-containing protein</fullName>
    </recommendedName>
</protein>
<evidence type="ECO:0000313" key="7">
    <source>
        <dbReference type="Proteomes" id="UP000472267"/>
    </source>
</evidence>
<dbReference type="Proteomes" id="UP000472267">
    <property type="component" value="Chromosome 8"/>
</dbReference>
<reference evidence="6" key="1">
    <citation type="submission" date="2019-06" db="EMBL/GenBank/DDBJ databases">
        <authorList>
            <consortium name="Wellcome Sanger Institute Data Sharing"/>
        </authorList>
    </citation>
    <scope>NUCLEOTIDE SEQUENCE [LARGE SCALE GENOMIC DNA]</scope>
</reference>
<dbReference type="InterPro" id="IPR045119">
    <property type="entry name" value="SUN1-5"/>
</dbReference>
<name>A0A672FT88_SALFA</name>
<keyword evidence="4" id="KW-0472">Membrane</keyword>
<dbReference type="GO" id="GO:0005637">
    <property type="term" value="C:nuclear inner membrane"/>
    <property type="evidence" value="ECO:0007669"/>
    <property type="project" value="UniProtKB-SubCell"/>
</dbReference>